<accession>A0AAV8UE90</accession>
<keyword evidence="3" id="KW-1185">Reference proteome</keyword>
<comment type="caution">
    <text evidence="2">The sequence shown here is derived from an EMBL/GenBank/DDBJ whole genome shotgun (WGS) entry which is preliminary data.</text>
</comment>
<evidence type="ECO:0000313" key="3">
    <source>
        <dbReference type="Proteomes" id="UP001159364"/>
    </source>
</evidence>
<evidence type="ECO:0000313" key="2">
    <source>
        <dbReference type="EMBL" id="KAJ8899423.1"/>
    </source>
</evidence>
<organism evidence="2 3">
    <name type="scientific">Erythroxylum novogranatense</name>
    <dbReference type="NCBI Taxonomy" id="1862640"/>
    <lineage>
        <taxon>Eukaryota</taxon>
        <taxon>Viridiplantae</taxon>
        <taxon>Streptophyta</taxon>
        <taxon>Embryophyta</taxon>
        <taxon>Tracheophyta</taxon>
        <taxon>Spermatophyta</taxon>
        <taxon>Magnoliopsida</taxon>
        <taxon>eudicotyledons</taxon>
        <taxon>Gunneridae</taxon>
        <taxon>Pentapetalae</taxon>
        <taxon>rosids</taxon>
        <taxon>fabids</taxon>
        <taxon>Malpighiales</taxon>
        <taxon>Erythroxylaceae</taxon>
        <taxon>Erythroxylum</taxon>
    </lineage>
</organism>
<protein>
    <submittedName>
        <fullName evidence="2">Uncharacterized protein</fullName>
    </submittedName>
</protein>
<reference evidence="2 3" key="1">
    <citation type="submission" date="2021-09" db="EMBL/GenBank/DDBJ databases">
        <title>Genomic insights and catalytic innovation underlie evolution of tropane alkaloids biosynthesis.</title>
        <authorList>
            <person name="Wang Y.-J."/>
            <person name="Tian T."/>
            <person name="Huang J.-P."/>
            <person name="Huang S.-X."/>
        </authorList>
    </citation>
    <scope>NUCLEOTIDE SEQUENCE [LARGE SCALE GENOMIC DNA]</scope>
    <source>
        <strain evidence="2">KIB-2018</strain>
        <tissue evidence="2">Leaf</tissue>
    </source>
</reference>
<name>A0AAV8UE90_9ROSI</name>
<feature type="compositionally biased region" description="Basic and acidic residues" evidence="1">
    <location>
        <begin position="29"/>
        <end position="44"/>
    </location>
</feature>
<dbReference type="AlphaFoldDB" id="A0AAV8UE90"/>
<dbReference type="Proteomes" id="UP001159364">
    <property type="component" value="Linkage Group LG08"/>
</dbReference>
<feature type="region of interest" description="Disordered" evidence="1">
    <location>
        <begin position="1"/>
        <end position="83"/>
    </location>
</feature>
<sequence>MASTQEDPATVQEVIDDRVEKSDEEESPVAEKKLPTSEDVVVRDEQDEEEEEEGIKSIEGQLEGDELMEEKGVPPITDDSEPAVYFDKEVESEAEEDEIIEDDDDMI</sequence>
<proteinExistence type="predicted"/>
<evidence type="ECO:0000256" key="1">
    <source>
        <dbReference type="SAM" id="MobiDB-lite"/>
    </source>
</evidence>
<gene>
    <name evidence="2" type="ORF">K2173_018397</name>
</gene>
<dbReference type="EMBL" id="JAIWQS010000008">
    <property type="protein sequence ID" value="KAJ8899423.1"/>
    <property type="molecule type" value="Genomic_DNA"/>
</dbReference>